<protein>
    <submittedName>
        <fullName evidence="1">Uncharacterized protein</fullName>
    </submittedName>
</protein>
<comment type="caution">
    <text evidence="1">The sequence shown here is derived from an EMBL/GenBank/DDBJ whole genome shotgun (WGS) entry which is preliminary data.</text>
</comment>
<dbReference type="STRING" id="1187848.A1QO_04160"/>
<organism evidence="1 2">
    <name type="scientific">Vibrio genomosp. F10 str. ZF-129</name>
    <dbReference type="NCBI Taxonomy" id="1187848"/>
    <lineage>
        <taxon>Bacteria</taxon>
        <taxon>Pseudomonadati</taxon>
        <taxon>Pseudomonadota</taxon>
        <taxon>Gammaproteobacteria</taxon>
        <taxon>Vibrionales</taxon>
        <taxon>Vibrionaceae</taxon>
        <taxon>Vibrio</taxon>
    </lineage>
</organism>
<evidence type="ECO:0000313" key="2">
    <source>
        <dbReference type="Proteomes" id="UP000094741"/>
    </source>
</evidence>
<accession>A0A1E5BIP2</accession>
<dbReference type="OrthoDB" id="5906630at2"/>
<evidence type="ECO:0000313" key="1">
    <source>
        <dbReference type="EMBL" id="OEE37306.1"/>
    </source>
</evidence>
<gene>
    <name evidence="1" type="ORF">A1QO_04160</name>
</gene>
<dbReference type="RefSeq" id="WP_017041786.1">
    <property type="nucleotide sequence ID" value="NZ_AJYQ02000020.1"/>
</dbReference>
<proteinExistence type="predicted"/>
<dbReference type="Proteomes" id="UP000094741">
    <property type="component" value="Unassembled WGS sequence"/>
</dbReference>
<dbReference type="EMBL" id="AJYQ02000020">
    <property type="protein sequence ID" value="OEE37306.1"/>
    <property type="molecule type" value="Genomic_DNA"/>
</dbReference>
<sequence length="604" mass="69176">MTKPILVLSCPIQIRNLIKQHPESINTFHLCVMTNDGLLTYETYAQKLDVGLHDVVAPDLYAQNHKRQARKLLCSLSDGRPEHFVILEQQFLECFMAIAGNTKKKQTAFLTELGPSYICDENLPPHELEIKLQRVISYASKQAAIGFQKEIYYRSGISNGNEMGFVQAGCAVGTSLARVSSESKADLFSDLLYHADRSPLFVDNGLIRFFRQGVYKSTEWVFEQYRNMIVNLPSCKSKNISIVIPDDPLCPDNALQTVIKHKEDITWLRKRCSVILPIHRCTNIQAQAHRLMKVLNYPVNIRLGIPCLNKKDTDFRLTIGEIDKLMSLRNPKGGKLFNEIHYFAMSDVTAKNVLEPRLLLANLHGYEGNAIHLDCCRIGAIFGKTKNGLLKGSQLQNDILQEHEDTYTKYLQDLADNPTVPLSLKKETNEYISTIDKPSQHGNDRTCVNTHNAIEFASLHSLMFEDDEKESNGNSYDEEFHDDRLCTHFTDDFYNLINEDEIWQAVALYNLLLQDYQNLQLPTFEKGEEEEAVNILMMMVGQRSVDTLLYEQLKKVSWQELVKEMETLSPDYLRLEVFSRMFKEPQSNSLQMGFNFTAKMKKCA</sequence>
<dbReference type="AlphaFoldDB" id="A0A1E5BIP2"/>
<name>A0A1E5BIP2_9VIBR</name>
<dbReference type="eggNOG" id="ENOG5032JJX">
    <property type="taxonomic scope" value="Bacteria"/>
</dbReference>
<reference evidence="1 2" key="1">
    <citation type="journal article" date="2012" name="Science">
        <title>Ecological populations of bacteria act as socially cohesive units of antibiotic production and resistance.</title>
        <authorList>
            <person name="Cordero O.X."/>
            <person name="Wildschutte H."/>
            <person name="Kirkup B."/>
            <person name="Proehl S."/>
            <person name="Ngo L."/>
            <person name="Hussain F."/>
            <person name="Le Roux F."/>
            <person name="Mincer T."/>
            <person name="Polz M.F."/>
        </authorList>
    </citation>
    <scope>NUCLEOTIDE SEQUENCE [LARGE SCALE GENOMIC DNA]</scope>
    <source>
        <strain evidence="1 2">ZF-129</strain>
    </source>
</reference>